<gene>
    <name evidence="3" type="ORF">GCM10011365_14720</name>
</gene>
<dbReference type="GO" id="GO:0009253">
    <property type="term" value="P:peptidoglycan catabolic process"/>
    <property type="evidence" value="ECO:0007669"/>
    <property type="project" value="TreeGrafter"/>
</dbReference>
<dbReference type="Proteomes" id="UP000605253">
    <property type="component" value="Unassembled WGS sequence"/>
</dbReference>
<dbReference type="RefSeq" id="WP_188365069.1">
    <property type="nucleotide sequence ID" value="NZ_BAABJF010000002.1"/>
</dbReference>
<proteinExistence type="predicted"/>
<dbReference type="PANTHER" id="PTHR30163:SF9">
    <property type="entry name" value="MEMBRANE-BOUND LYTIC MUREIN TRANSGLYCOSYLASE B"/>
    <property type="match status" value="1"/>
</dbReference>
<dbReference type="FunFam" id="1.10.8.350:FF:000001">
    <property type="entry name" value="Lytic murein transglycosylase B"/>
    <property type="match status" value="1"/>
</dbReference>
<accession>A0A917FNN6</accession>
<dbReference type="GO" id="GO:0008933">
    <property type="term" value="F:peptidoglycan lytic transglycosylase activity"/>
    <property type="evidence" value="ECO:0007669"/>
    <property type="project" value="TreeGrafter"/>
</dbReference>
<name>A0A917FNN6_9GAMM</name>
<dbReference type="Pfam" id="PF13406">
    <property type="entry name" value="SLT_2"/>
    <property type="match status" value="1"/>
</dbReference>
<dbReference type="InterPro" id="IPR023346">
    <property type="entry name" value="Lysozyme-like_dom_sf"/>
</dbReference>
<organism evidence="3 4">
    <name type="scientific">Marinicella pacifica</name>
    <dbReference type="NCBI Taxonomy" id="1171543"/>
    <lineage>
        <taxon>Bacteria</taxon>
        <taxon>Pseudomonadati</taxon>
        <taxon>Pseudomonadota</taxon>
        <taxon>Gammaproteobacteria</taxon>
        <taxon>Lysobacterales</taxon>
        <taxon>Marinicellaceae</taxon>
        <taxon>Marinicella</taxon>
    </lineage>
</organism>
<dbReference type="InterPro" id="IPR031304">
    <property type="entry name" value="SLT_2"/>
</dbReference>
<reference evidence="3" key="1">
    <citation type="journal article" date="2014" name="Int. J. Syst. Evol. Microbiol.">
        <title>Complete genome sequence of Corynebacterium casei LMG S-19264T (=DSM 44701T), isolated from a smear-ripened cheese.</title>
        <authorList>
            <consortium name="US DOE Joint Genome Institute (JGI-PGF)"/>
            <person name="Walter F."/>
            <person name="Albersmeier A."/>
            <person name="Kalinowski J."/>
            <person name="Ruckert C."/>
        </authorList>
    </citation>
    <scope>NUCLEOTIDE SEQUENCE</scope>
    <source>
        <strain evidence="3">CGMCC 1.12181</strain>
    </source>
</reference>
<keyword evidence="4" id="KW-1185">Reference proteome</keyword>
<dbReference type="InterPro" id="IPR043426">
    <property type="entry name" value="MltB-like"/>
</dbReference>
<dbReference type="AlphaFoldDB" id="A0A917FNN6"/>
<dbReference type="CDD" id="cd13399">
    <property type="entry name" value="Slt35-like"/>
    <property type="match status" value="1"/>
</dbReference>
<reference evidence="3" key="2">
    <citation type="submission" date="2020-09" db="EMBL/GenBank/DDBJ databases">
        <authorList>
            <person name="Sun Q."/>
            <person name="Zhou Y."/>
        </authorList>
    </citation>
    <scope>NUCLEOTIDE SEQUENCE</scope>
    <source>
        <strain evidence="3">CGMCC 1.12181</strain>
    </source>
</reference>
<dbReference type="PANTHER" id="PTHR30163">
    <property type="entry name" value="MEMBRANE-BOUND LYTIC MUREIN TRANSGLYCOSYLASE B"/>
    <property type="match status" value="1"/>
</dbReference>
<dbReference type="EMBL" id="BMEO01000005">
    <property type="protein sequence ID" value="GGF94475.1"/>
    <property type="molecule type" value="Genomic_DNA"/>
</dbReference>
<feature type="domain" description="Transglycosylase SLT" evidence="2">
    <location>
        <begin position="24"/>
        <end position="298"/>
    </location>
</feature>
<dbReference type="Gene3D" id="1.10.8.350">
    <property type="entry name" value="Bacterial muramidase"/>
    <property type="match status" value="1"/>
</dbReference>
<comment type="caution">
    <text evidence="3">The sequence shown here is derived from an EMBL/GenBank/DDBJ whole genome shotgun (WGS) entry which is preliminary data.</text>
</comment>
<dbReference type="InterPro" id="IPR011757">
    <property type="entry name" value="Lytic_transglycosylase_MltB"/>
</dbReference>
<evidence type="ECO:0000259" key="2">
    <source>
        <dbReference type="Pfam" id="PF13406"/>
    </source>
</evidence>
<evidence type="ECO:0000256" key="1">
    <source>
        <dbReference type="PIRSR" id="PIRSR611757-1"/>
    </source>
</evidence>
<sequence length="317" mass="36293">MRNLVLLYILTLSFTLFAKVNPHEVEAFITKTAEQHQLDADEIRRILNHAEHQQSIIDAMNKPAEKVLEWYQYRPIFITDKRIQEGVEFWQNNADVLHKVSNQSQVPVPIIVAIIGVETFYGRIKGNHKVLDALYTLAFDYPKRSVFFSKELGHFFKLAADGHVDALTAKGSYAGAMGYGQFMPSSYRSYAVDYESDGVIDLLDNPHDAIASVANYLARHGWQKDQPVVAKASKPKSKTKLNQLKPHLKDKKGREYTLIGLKTDEDNMAYWQGFHNFYVISRYNHSHMYVMAVYQLAERIQSEYNAANASTQNEAQQ</sequence>
<evidence type="ECO:0000313" key="4">
    <source>
        <dbReference type="Proteomes" id="UP000605253"/>
    </source>
</evidence>
<feature type="active site" evidence="1">
    <location>
        <position position="118"/>
    </location>
</feature>
<dbReference type="SUPFAM" id="SSF53955">
    <property type="entry name" value="Lysozyme-like"/>
    <property type="match status" value="1"/>
</dbReference>
<dbReference type="NCBIfam" id="TIGR02282">
    <property type="entry name" value="MltB"/>
    <property type="match status" value="1"/>
</dbReference>
<protein>
    <submittedName>
        <fullName evidence="3">Murein transglycosylase</fullName>
    </submittedName>
</protein>
<dbReference type="Gene3D" id="1.10.530.10">
    <property type="match status" value="1"/>
</dbReference>
<evidence type="ECO:0000313" key="3">
    <source>
        <dbReference type="EMBL" id="GGF94475.1"/>
    </source>
</evidence>